<proteinExistence type="predicted"/>
<evidence type="ECO:0000313" key="1">
    <source>
        <dbReference type="EMBL" id="OCK73461.1"/>
    </source>
</evidence>
<accession>A0A8E2DXD8</accession>
<dbReference type="EMBL" id="KV745769">
    <property type="protein sequence ID" value="OCK73461.1"/>
    <property type="molecule type" value="Genomic_DNA"/>
</dbReference>
<gene>
    <name evidence="1" type="ORF">K432DRAFT_387387</name>
</gene>
<sequence>MLLWTGTIRKLGAYLSLMSASLIDCFGRIYLAIIDVKKRAKAIDFEARHVSFRRLPGSMTCRLGLISSGGPLAGITSPVER</sequence>
<reference evidence="1 2" key="1">
    <citation type="journal article" date="2016" name="Nat. Commun.">
        <title>Ectomycorrhizal ecology is imprinted in the genome of the dominant symbiotic fungus Cenococcum geophilum.</title>
        <authorList>
            <consortium name="DOE Joint Genome Institute"/>
            <person name="Peter M."/>
            <person name="Kohler A."/>
            <person name="Ohm R.A."/>
            <person name="Kuo A."/>
            <person name="Krutzmann J."/>
            <person name="Morin E."/>
            <person name="Arend M."/>
            <person name="Barry K.W."/>
            <person name="Binder M."/>
            <person name="Choi C."/>
            <person name="Clum A."/>
            <person name="Copeland A."/>
            <person name="Grisel N."/>
            <person name="Haridas S."/>
            <person name="Kipfer T."/>
            <person name="LaButti K."/>
            <person name="Lindquist E."/>
            <person name="Lipzen A."/>
            <person name="Maire R."/>
            <person name="Meier B."/>
            <person name="Mihaltcheva S."/>
            <person name="Molinier V."/>
            <person name="Murat C."/>
            <person name="Poggeler S."/>
            <person name="Quandt C.A."/>
            <person name="Sperisen C."/>
            <person name="Tritt A."/>
            <person name="Tisserant E."/>
            <person name="Crous P.W."/>
            <person name="Henrissat B."/>
            <person name="Nehls U."/>
            <person name="Egli S."/>
            <person name="Spatafora J.W."/>
            <person name="Grigoriev I.V."/>
            <person name="Martin F.M."/>
        </authorList>
    </citation>
    <scope>NUCLEOTIDE SEQUENCE [LARGE SCALE GENOMIC DNA]</scope>
    <source>
        <strain evidence="1 2">CBS 459.81</strain>
    </source>
</reference>
<evidence type="ECO:0000313" key="2">
    <source>
        <dbReference type="Proteomes" id="UP000250266"/>
    </source>
</evidence>
<dbReference type="Proteomes" id="UP000250266">
    <property type="component" value="Unassembled WGS sequence"/>
</dbReference>
<organism evidence="1 2">
    <name type="scientific">Lepidopterella palustris CBS 459.81</name>
    <dbReference type="NCBI Taxonomy" id="1314670"/>
    <lineage>
        <taxon>Eukaryota</taxon>
        <taxon>Fungi</taxon>
        <taxon>Dikarya</taxon>
        <taxon>Ascomycota</taxon>
        <taxon>Pezizomycotina</taxon>
        <taxon>Dothideomycetes</taxon>
        <taxon>Pleosporomycetidae</taxon>
        <taxon>Mytilinidiales</taxon>
        <taxon>Argynnaceae</taxon>
        <taxon>Lepidopterella</taxon>
    </lineage>
</organism>
<protein>
    <submittedName>
        <fullName evidence="1">Uncharacterized protein</fullName>
    </submittedName>
</protein>
<feature type="non-terminal residue" evidence="1">
    <location>
        <position position="81"/>
    </location>
</feature>
<name>A0A8E2DXD8_9PEZI</name>
<dbReference type="AlphaFoldDB" id="A0A8E2DXD8"/>
<keyword evidence="2" id="KW-1185">Reference proteome</keyword>